<dbReference type="Proteomes" id="UP000092024">
    <property type="component" value="Unassembled WGS sequence"/>
</dbReference>
<dbReference type="AlphaFoldDB" id="A0A1A5YAJ1"/>
<proteinExistence type="predicted"/>
<name>A0A1A5YAJ1_9BACL</name>
<accession>A0A1A5YAJ1</accession>
<organism evidence="1 2">
    <name type="scientific">Paenibacillus oryzae</name>
    <dbReference type="NCBI Taxonomy" id="1844972"/>
    <lineage>
        <taxon>Bacteria</taxon>
        <taxon>Bacillati</taxon>
        <taxon>Bacillota</taxon>
        <taxon>Bacilli</taxon>
        <taxon>Bacillales</taxon>
        <taxon>Paenibacillaceae</taxon>
        <taxon>Paenibacillus</taxon>
    </lineage>
</organism>
<comment type="caution">
    <text evidence="1">The sequence shown here is derived from an EMBL/GenBank/DDBJ whole genome shotgun (WGS) entry which is preliminary data.</text>
</comment>
<keyword evidence="2" id="KW-1185">Reference proteome</keyword>
<protein>
    <submittedName>
        <fullName evidence="1">Uncharacterized protein</fullName>
    </submittedName>
</protein>
<dbReference type="EMBL" id="LYPA01000079">
    <property type="protein sequence ID" value="OBR62597.1"/>
    <property type="molecule type" value="Genomic_DNA"/>
</dbReference>
<sequence length="59" mass="6649">MGSGLFEQPLINEETPFCSSAPKSGIDAVKRRLVKWELRRNDLFNQGDADGKLSPFFFS</sequence>
<evidence type="ECO:0000313" key="2">
    <source>
        <dbReference type="Proteomes" id="UP000092024"/>
    </source>
</evidence>
<reference evidence="1 2" key="1">
    <citation type="submission" date="2016-05" db="EMBL/GenBank/DDBJ databases">
        <title>Paenibacillus oryzae. sp. nov., isolated from the rice root.</title>
        <authorList>
            <person name="Zhang J."/>
            <person name="Zhang X."/>
        </authorList>
    </citation>
    <scope>NUCLEOTIDE SEQUENCE [LARGE SCALE GENOMIC DNA]</scope>
    <source>
        <strain evidence="1 2">1DrF-4</strain>
    </source>
</reference>
<gene>
    <name evidence="1" type="ORF">A7K91_03035</name>
</gene>
<evidence type="ECO:0000313" key="1">
    <source>
        <dbReference type="EMBL" id="OBR62597.1"/>
    </source>
</evidence>